<dbReference type="InterPro" id="IPR004396">
    <property type="entry name" value="ATPase_YchF/OLA1"/>
</dbReference>
<dbReference type="Gene3D" id="3.40.50.300">
    <property type="entry name" value="P-loop containing nucleotide triphosphate hydrolases"/>
    <property type="match status" value="1"/>
</dbReference>
<dbReference type="InterPro" id="IPR004095">
    <property type="entry name" value="TGS"/>
</dbReference>
<evidence type="ECO:0000256" key="3">
    <source>
        <dbReference type="ARBA" id="ARBA00022741"/>
    </source>
</evidence>
<evidence type="ECO:0000259" key="8">
    <source>
        <dbReference type="PROSITE" id="PS51880"/>
    </source>
</evidence>
<keyword evidence="2" id="KW-0479">Metal-binding</keyword>
<proteinExistence type="inferred from homology"/>
<name>A0ABT0VIK2_9LACO</name>
<dbReference type="InterPro" id="IPR012675">
    <property type="entry name" value="Beta-grasp_dom_sf"/>
</dbReference>
<evidence type="ECO:0000256" key="2">
    <source>
        <dbReference type="ARBA" id="ARBA00022723"/>
    </source>
</evidence>
<dbReference type="Pfam" id="PF01926">
    <property type="entry name" value="MMR_HSR1"/>
    <property type="match status" value="1"/>
</dbReference>
<evidence type="ECO:0000256" key="5">
    <source>
        <dbReference type="ARBA" id="ARBA00022842"/>
    </source>
</evidence>
<dbReference type="PRINTS" id="PR00326">
    <property type="entry name" value="GTP1OBG"/>
</dbReference>
<dbReference type="InterPro" id="IPR041706">
    <property type="entry name" value="YchF_N"/>
</dbReference>
<dbReference type="InterPro" id="IPR013029">
    <property type="entry name" value="YchF_C"/>
</dbReference>
<feature type="domain" description="OBG-type G" evidence="7">
    <location>
        <begin position="3"/>
        <end position="260"/>
    </location>
</feature>
<dbReference type="Gene3D" id="1.10.150.300">
    <property type="entry name" value="TGS-like domain"/>
    <property type="match status" value="1"/>
</dbReference>
<comment type="caution">
    <text evidence="9">The sequence shown here is derived from an EMBL/GenBank/DDBJ whole genome shotgun (WGS) entry which is preliminary data.</text>
</comment>
<dbReference type="PANTHER" id="PTHR23305:SF18">
    <property type="entry name" value="OBG-TYPE G DOMAIN-CONTAINING PROTEIN"/>
    <property type="match status" value="1"/>
</dbReference>
<dbReference type="PANTHER" id="PTHR23305">
    <property type="entry name" value="OBG GTPASE FAMILY"/>
    <property type="match status" value="1"/>
</dbReference>
<comment type="similarity">
    <text evidence="6">Belongs to the TRAFAC class OBG-HflX-like GTPase superfamily. OBG GTPase family. YchF/OLA1 subfamily.</text>
</comment>
<evidence type="ECO:0000313" key="10">
    <source>
        <dbReference type="Proteomes" id="UP001057481"/>
    </source>
</evidence>
<dbReference type="NCBIfam" id="TIGR00092">
    <property type="entry name" value="redox-regulated ATPase YchF"/>
    <property type="match status" value="1"/>
</dbReference>
<dbReference type="SUPFAM" id="SSF52540">
    <property type="entry name" value="P-loop containing nucleoside triphosphate hydrolases"/>
    <property type="match status" value="1"/>
</dbReference>
<reference evidence="9" key="1">
    <citation type="submission" date="2021-04" db="EMBL/GenBank/DDBJ databases">
        <title>Taxonomic assessment of Weissella genus.</title>
        <authorList>
            <person name="Fanelli F."/>
            <person name="Chieffi D."/>
            <person name="Dell'Aquila A."/>
            <person name="Gyu-Sung C."/>
            <person name="Franz C.M.A.P."/>
            <person name="Fusco V."/>
        </authorList>
    </citation>
    <scope>NUCLEOTIDE SEQUENCE</scope>
    <source>
        <strain evidence="9">LMG 25373</strain>
    </source>
</reference>
<evidence type="ECO:0000256" key="1">
    <source>
        <dbReference type="ARBA" id="ARBA00001946"/>
    </source>
</evidence>
<evidence type="ECO:0000313" key="9">
    <source>
        <dbReference type="EMBL" id="MCM2437667.1"/>
    </source>
</evidence>
<dbReference type="RefSeq" id="WP_205143362.1">
    <property type="nucleotide sequence ID" value="NZ_JAFBDN010000005.1"/>
</dbReference>
<dbReference type="Gene3D" id="3.10.20.30">
    <property type="match status" value="1"/>
</dbReference>
<dbReference type="Proteomes" id="UP001057481">
    <property type="component" value="Unassembled WGS sequence"/>
</dbReference>
<evidence type="ECO:0000259" key="7">
    <source>
        <dbReference type="PROSITE" id="PS51710"/>
    </source>
</evidence>
<dbReference type="HAMAP" id="MF_00944">
    <property type="entry name" value="YchF_OLA1_ATPase"/>
    <property type="match status" value="1"/>
</dbReference>
<dbReference type="CDD" id="cd01900">
    <property type="entry name" value="YchF"/>
    <property type="match status" value="1"/>
</dbReference>
<dbReference type="InterPro" id="IPR006073">
    <property type="entry name" value="GTP-bd"/>
</dbReference>
<feature type="binding site" evidence="6">
    <location>
        <begin position="12"/>
        <end position="17"/>
    </location>
    <ligand>
        <name>ATP</name>
        <dbReference type="ChEBI" id="CHEBI:30616"/>
    </ligand>
</feature>
<dbReference type="InterPro" id="IPR012676">
    <property type="entry name" value="TGS-like"/>
</dbReference>
<evidence type="ECO:0000256" key="4">
    <source>
        <dbReference type="ARBA" id="ARBA00022840"/>
    </source>
</evidence>
<keyword evidence="3 6" id="KW-0547">Nucleotide-binding</keyword>
<comment type="cofactor">
    <cofactor evidence="1">
        <name>Mg(2+)</name>
        <dbReference type="ChEBI" id="CHEBI:18420"/>
    </cofactor>
</comment>
<dbReference type="CDD" id="cd04867">
    <property type="entry name" value="TGS_YchF_OLA1"/>
    <property type="match status" value="1"/>
</dbReference>
<organism evidence="9 10">
    <name type="scientific">Periweissella beninensis</name>
    <dbReference type="NCBI Taxonomy" id="504936"/>
    <lineage>
        <taxon>Bacteria</taxon>
        <taxon>Bacillati</taxon>
        <taxon>Bacillota</taxon>
        <taxon>Bacilli</taxon>
        <taxon>Lactobacillales</taxon>
        <taxon>Lactobacillaceae</taxon>
        <taxon>Periweissella</taxon>
    </lineage>
</organism>
<dbReference type="PIRSF" id="PIRSF006641">
    <property type="entry name" value="CHP00092"/>
    <property type="match status" value="1"/>
</dbReference>
<dbReference type="PROSITE" id="PS51710">
    <property type="entry name" value="G_OBG"/>
    <property type="match status" value="1"/>
</dbReference>
<protein>
    <recommendedName>
        <fullName evidence="6">Ribosome-binding ATPase YchF</fullName>
    </recommendedName>
</protein>
<dbReference type="Pfam" id="PF06071">
    <property type="entry name" value="YchF-GTPase_C"/>
    <property type="match status" value="1"/>
</dbReference>
<sequence>MALTAGIVGLPNVGKSTLFNAITKAGAEMANYPFATIEPNVGMVEVPDDRLARIQAIEPADKIIPTTFEFTDIAGIVKGASKGEGLGNKFLENIRQVNAIVHVVRAFDDDEITHVNGVVDPISDIDTINTELILADLEAVDKRYAKTEKLAKTATNKEAQAEFAVLTKIKPVLEAGKAVRSIEFNEEEQKVVKGLFLLTAKPVLYVANVAEDDMGDPTQSPYFQKIKEFAMTEHADVIGLSARAEEEIAELADEDKAEFLTMAGVSEPGLNKLIRAAYHLLELRTFFTAGGKETRAWTFKAGMKAPQVAGVIHSDFERGFIRAETIAFTDLDQYGSVKAVKEAGKRRSEGKEYIVQDGDIIEFLFNV</sequence>
<dbReference type="EMBL" id="JAGMVS010000066">
    <property type="protein sequence ID" value="MCM2437667.1"/>
    <property type="molecule type" value="Genomic_DNA"/>
</dbReference>
<feature type="domain" description="TGS" evidence="8">
    <location>
        <begin position="282"/>
        <end position="365"/>
    </location>
</feature>
<keyword evidence="5" id="KW-0460">Magnesium</keyword>
<gene>
    <name evidence="6 9" type="primary">ychF</name>
    <name evidence="9" type="ORF">KAK10_07065</name>
</gene>
<dbReference type="InterPro" id="IPR027417">
    <property type="entry name" value="P-loop_NTPase"/>
</dbReference>
<accession>A0ABT0VIK2</accession>
<evidence type="ECO:0000256" key="6">
    <source>
        <dbReference type="HAMAP-Rule" id="MF_00944"/>
    </source>
</evidence>
<dbReference type="InterPro" id="IPR023192">
    <property type="entry name" value="TGS-like_dom_sf"/>
</dbReference>
<dbReference type="PROSITE" id="PS51880">
    <property type="entry name" value="TGS"/>
    <property type="match status" value="1"/>
</dbReference>
<keyword evidence="4 6" id="KW-0067">ATP-binding</keyword>
<dbReference type="InterPro" id="IPR031167">
    <property type="entry name" value="G_OBG"/>
</dbReference>
<dbReference type="SUPFAM" id="SSF81271">
    <property type="entry name" value="TGS-like"/>
    <property type="match status" value="1"/>
</dbReference>
<comment type="function">
    <text evidence="6">ATPase that binds to both the 70S ribosome and the 50S ribosomal subunit in a nucleotide-independent manner.</text>
</comment>
<keyword evidence="10" id="KW-1185">Reference proteome</keyword>